<name>A0A482YHX6_9EURY</name>
<dbReference type="AlphaFoldDB" id="A0A482YHX6"/>
<accession>A0A482YHX6</accession>
<dbReference type="Pfam" id="PF20127">
    <property type="entry name" value="DUF6517"/>
    <property type="match status" value="1"/>
</dbReference>
<reference evidence="1 2" key="1">
    <citation type="submission" date="2019-02" db="EMBL/GenBank/DDBJ databases">
        <title>Genomic Encyclopedia of Archaeal and Bacterial Type Strains, Phase II (KMG-II): from individual species to whole genera.</title>
        <authorList>
            <person name="Goeker M."/>
        </authorList>
    </citation>
    <scope>NUCLEOTIDE SEQUENCE [LARGE SCALE GENOMIC DNA]</scope>
    <source>
        <strain evidence="1 2">DSM 18328</strain>
    </source>
</reference>
<organism evidence="1 2">
    <name type="scientific">Natrinema hispanicum</name>
    <dbReference type="NCBI Taxonomy" id="392421"/>
    <lineage>
        <taxon>Archaea</taxon>
        <taxon>Methanobacteriati</taxon>
        <taxon>Methanobacteriota</taxon>
        <taxon>Stenosarchaea group</taxon>
        <taxon>Halobacteria</taxon>
        <taxon>Halobacteriales</taxon>
        <taxon>Natrialbaceae</taxon>
        <taxon>Natrinema</taxon>
    </lineage>
</organism>
<sequence>MTIDLPAAVADDWRRLGTQTEKRRLSLMTITAETTVFEHRPTADALERLRASGSIPARSLFLIELQLNPSLSTMGLSPSDALGMAAPKARTGFVETIEDDGIIVGDERTSEHIDRPDGTVGHLTVFEADYPVDTDSAADDDGDADAATIDAEAHIAIWPATDTYVMAGGLVPLEAPDEPATLEAALDVDPARDREAIVDLFRGLDLEATDED</sequence>
<proteinExistence type="predicted"/>
<evidence type="ECO:0000313" key="2">
    <source>
        <dbReference type="Proteomes" id="UP000291097"/>
    </source>
</evidence>
<dbReference type="Proteomes" id="UP000291097">
    <property type="component" value="Unassembled WGS sequence"/>
</dbReference>
<gene>
    <name evidence="1" type="ORF">BDK88_0371</name>
</gene>
<comment type="caution">
    <text evidence="1">The sequence shown here is derived from an EMBL/GenBank/DDBJ whole genome shotgun (WGS) entry which is preliminary data.</text>
</comment>
<dbReference type="EMBL" id="SHMP01000003">
    <property type="protein sequence ID" value="RZV11492.1"/>
    <property type="molecule type" value="Genomic_DNA"/>
</dbReference>
<dbReference type="InterPro" id="IPR045396">
    <property type="entry name" value="DUF6517"/>
</dbReference>
<dbReference type="OrthoDB" id="169585at2157"/>
<protein>
    <submittedName>
        <fullName evidence="1">Uncharacterized protein</fullName>
    </submittedName>
</protein>
<evidence type="ECO:0000313" key="1">
    <source>
        <dbReference type="EMBL" id="RZV11492.1"/>
    </source>
</evidence>
<dbReference type="RefSeq" id="WP_130498906.1">
    <property type="nucleotide sequence ID" value="NZ_SHMP01000003.1"/>
</dbReference>